<evidence type="ECO:0000313" key="5">
    <source>
        <dbReference type="Proteomes" id="UP000095767"/>
    </source>
</evidence>
<dbReference type="STRING" id="888268.A0A1E5VNF7"/>
<dbReference type="EMBL" id="LWDX02034125">
    <property type="protein sequence ID" value="OEL26656.1"/>
    <property type="molecule type" value="Genomic_DNA"/>
</dbReference>
<comment type="subcellular location">
    <subcellularLocation>
        <location evidence="1">Membrane</location>
        <topology evidence="1">Single-pass membrane protein</topology>
    </subcellularLocation>
</comment>
<dbReference type="InterPro" id="IPR025287">
    <property type="entry name" value="WAK_GUB"/>
</dbReference>
<feature type="non-terminal residue" evidence="4">
    <location>
        <position position="146"/>
    </location>
</feature>
<evidence type="ECO:0000256" key="2">
    <source>
        <dbReference type="ARBA" id="ARBA00022729"/>
    </source>
</evidence>
<keyword evidence="2" id="KW-0732">Signal</keyword>
<name>A0A1E5VNF7_9POAL</name>
<evidence type="ECO:0000256" key="1">
    <source>
        <dbReference type="ARBA" id="ARBA00004167"/>
    </source>
</evidence>
<protein>
    <recommendedName>
        <fullName evidence="3">Wall-associated receptor kinase galacturonan-binding domain-containing protein</fullName>
    </recommendedName>
</protein>
<organism evidence="4 5">
    <name type="scientific">Dichanthelium oligosanthes</name>
    <dbReference type="NCBI Taxonomy" id="888268"/>
    <lineage>
        <taxon>Eukaryota</taxon>
        <taxon>Viridiplantae</taxon>
        <taxon>Streptophyta</taxon>
        <taxon>Embryophyta</taxon>
        <taxon>Tracheophyta</taxon>
        <taxon>Spermatophyta</taxon>
        <taxon>Magnoliopsida</taxon>
        <taxon>Liliopsida</taxon>
        <taxon>Poales</taxon>
        <taxon>Poaceae</taxon>
        <taxon>PACMAD clade</taxon>
        <taxon>Panicoideae</taxon>
        <taxon>Panicodae</taxon>
        <taxon>Paniceae</taxon>
        <taxon>Dichantheliinae</taxon>
        <taxon>Dichanthelium</taxon>
    </lineage>
</organism>
<dbReference type="Pfam" id="PF13947">
    <property type="entry name" value="GUB_WAK_bind"/>
    <property type="match status" value="1"/>
</dbReference>
<evidence type="ECO:0000313" key="4">
    <source>
        <dbReference type="EMBL" id="OEL26656.1"/>
    </source>
</evidence>
<keyword evidence="5" id="KW-1185">Reference proteome</keyword>
<dbReference type="Proteomes" id="UP000095767">
    <property type="component" value="Unassembled WGS sequence"/>
</dbReference>
<gene>
    <name evidence="4" type="ORF">BAE44_0012325</name>
</gene>
<reference evidence="4 5" key="1">
    <citation type="submission" date="2016-09" db="EMBL/GenBank/DDBJ databases">
        <title>The draft genome of Dichanthelium oligosanthes: A C3 panicoid grass species.</title>
        <authorList>
            <person name="Studer A.J."/>
            <person name="Schnable J.C."/>
            <person name="Brutnell T.P."/>
        </authorList>
    </citation>
    <scope>NUCLEOTIDE SEQUENCE [LARGE SCALE GENOMIC DNA]</scope>
    <source>
        <strain evidence="5">cv. Kellogg 1175</strain>
        <tissue evidence="4">Leaf</tissue>
    </source>
</reference>
<dbReference type="PANTHER" id="PTHR33491">
    <property type="entry name" value="OSJNBA0016N04.9 PROTEIN"/>
    <property type="match status" value="1"/>
</dbReference>
<dbReference type="GO" id="GO:0016020">
    <property type="term" value="C:membrane"/>
    <property type="evidence" value="ECO:0007669"/>
    <property type="project" value="UniProtKB-SubCell"/>
</dbReference>
<dbReference type="OrthoDB" id="786317at2759"/>
<evidence type="ECO:0000259" key="3">
    <source>
        <dbReference type="Pfam" id="PF13947"/>
    </source>
</evidence>
<dbReference type="GO" id="GO:0030247">
    <property type="term" value="F:polysaccharide binding"/>
    <property type="evidence" value="ECO:0007669"/>
    <property type="project" value="InterPro"/>
</dbReference>
<comment type="caution">
    <text evidence="4">The sequence shown here is derived from an EMBL/GenBank/DDBJ whole genome shotgun (WGS) entry which is preliminary data.</text>
</comment>
<sequence length="146" mass="16041">MAGQPDPLHPGIMAFMSDDDYYYYTENATDLFSSWTNASKIDGARLEVAIMDQPSCESAQMNNASYACASDSYCINASYGGYNCFCSNGYYTANAAYLPEGCTQDYNPKPKEHCRRSCGNMNISFPFGLDEGCSGNEMFRLNCTAA</sequence>
<feature type="domain" description="Wall-associated receptor kinase galacturonan-binding" evidence="3">
    <location>
        <begin position="114"/>
        <end position="144"/>
    </location>
</feature>
<proteinExistence type="predicted"/>
<accession>A0A1E5VNF7</accession>
<dbReference type="AlphaFoldDB" id="A0A1E5VNF7"/>